<dbReference type="OrthoDB" id="65445at2759"/>
<feature type="compositionally biased region" description="Basic and acidic residues" evidence="1">
    <location>
        <begin position="42"/>
        <end position="51"/>
    </location>
</feature>
<feature type="region of interest" description="Disordered" evidence="1">
    <location>
        <begin position="42"/>
        <end position="71"/>
    </location>
</feature>
<name>A0A9P7YDU2_9HELO</name>
<dbReference type="EMBL" id="MU251589">
    <property type="protein sequence ID" value="KAG9231652.1"/>
    <property type="molecule type" value="Genomic_DNA"/>
</dbReference>
<dbReference type="Proteomes" id="UP000824998">
    <property type="component" value="Unassembled WGS sequence"/>
</dbReference>
<organism evidence="2 3">
    <name type="scientific">Amylocarpus encephaloides</name>
    <dbReference type="NCBI Taxonomy" id="45428"/>
    <lineage>
        <taxon>Eukaryota</taxon>
        <taxon>Fungi</taxon>
        <taxon>Dikarya</taxon>
        <taxon>Ascomycota</taxon>
        <taxon>Pezizomycotina</taxon>
        <taxon>Leotiomycetes</taxon>
        <taxon>Helotiales</taxon>
        <taxon>Helotiales incertae sedis</taxon>
        <taxon>Amylocarpus</taxon>
    </lineage>
</organism>
<protein>
    <submittedName>
        <fullName evidence="2">Uncharacterized protein</fullName>
    </submittedName>
</protein>
<comment type="caution">
    <text evidence="2">The sequence shown here is derived from an EMBL/GenBank/DDBJ whole genome shotgun (WGS) entry which is preliminary data.</text>
</comment>
<proteinExistence type="predicted"/>
<keyword evidence="3" id="KW-1185">Reference proteome</keyword>
<dbReference type="AlphaFoldDB" id="A0A9P7YDU2"/>
<evidence type="ECO:0000313" key="3">
    <source>
        <dbReference type="Proteomes" id="UP000824998"/>
    </source>
</evidence>
<evidence type="ECO:0000313" key="2">
    <source>
        <dbReference type="EMBL" id="KAG9231652.1"/>
    </source>
</evidence>
<feature type="compositionally biased region" description="Acidic residues" evidence="1">
    <location>
        <begin position="52"/>
        <end position="63"/>
    </location>
</feature>
<accession>A0A9P7YDU2</accession>
<evidence type="ECO:0000256" key="1">
    <source>
        <dbReference type="SAM" id="MobiDB-lite"/>
    </source>
</evidence>
<gene>
    <name evidence="2" type="ORF">BJ875DRAFT_486825</name>
</gene>
<reference evidence="2" key="1">
    <citation type="journal article" date="2021" name="IMA Fungus">
        <title>Genomic characterization of three marine fungi, including Emericellopsis atlantica sp. nov. with signatures of a generalist lifestyle and marine biomass degradation.</title>
        <authorList>
            <person name="Hagestad O.C."/>
            <person name="Hou L."/>
            <person name="Andersen J.H."/>
            <person name="Hansen E.H."/>
            <person name="Altermark B."/>
            <person name="Li C."/>
            <person name="Kuhnert E."/>
            <person name="Cox R.J."/>
            <person name="Crous P.W."/>
            <person name="Spatafora J.W."/>
            <person name="Lail K."/>
            <person name="Amirebrahimi M."/>
            <person name="Lipzen A."/>
            <person name="Pangilinan J."/>
            <person name="Andreopoulos W."/>
            <person name="Hayes R.D."/>
            <person name="Ng V."/>
            <person name="Grigoriev I.V."/>
            <person name="Jackson S.A."/>
            <person name="Sutton T.D.S."/>
            <person name="Dobson A.D.W."/>
            <person name="Rama T."/>
        </authorList>
    </citation>
    <scope>NUCLEOTIDE SEQUENCE</scope>
    <source>
        <strain evidence="2">TRa018bII</strain>
    </source>
</reference>
<sequence length="71" mass="7756">MKNVYVGFNNKGEKVTAKCHGGHINIEGITVAKVDDKDIGNKKIVKPKEGEDITSQEDGEDDDHGARCEKT</sequence>